<evidence type="ECO:0000256" key="1">
    <source>
        <dbReference type="SAM" id="Phobius"/>
    </source>
</evidence>
<feature type="transmembrane region" description="Helical" evidence="1">
    <location>
        <begin position="301"/>
        <end position="319"/>
    </location>
</feature>
<feature type="domain" description="Glycosyltransferase RgtA/B/C/D-like" evidence="2">
    <location>
        <begin position="94"/>
        <end position="246"/>
    </location>
</feature>
<dbReference type="InterPro" id="IPR038731">
    <property type="entry name" value="RgtA/B/C-like"/>
</dbReference>
<gene>
    <name evidence="3" type="ORF">A3J50_00800</name>
</gene>
<feature type="transmembrane region" description="Helical" evidence="1">
    <location>
        <begin position="131"/>
        <end position="148"/>
    </location>
</feature>
<feature type="transmembrane region" description="Helical" evidence="1">
    <location>
        <begin position="96"/>
        <end position="124"/>
    </location>
</feature>
<protein>
    <recommendedName>
        <fullName evidence="2">Glycosyltransferase RgtA/B/C/D-like domain-containing protein</fullName>
    </recommendedName>
</protein>
<dbReference type="Proteomes" id="UP000177821">
    <property type="component" value="Unassembled WGS sequence"/>
</dbReference>
<keyword evidence="1" id="KW-0472">Membrane</keyword>
<proteinExistence type="predicted"/>
<dbReference type="EMBL" id="MHCX01000014">
    <property type="protein sequence ID" value="OGY29745.1"/>
    <property type="molecule type" value="Genomic_DNA"/>
</dbReference>
<accession>A0A1G1WPS7</accession>
<feature type="transmembrane region" description="Helical" evidence="1">
    <location>
        <begin position="231"/>
        <end position="253"/>
    </location>
</feature>
<sequence>MKLQPLVKSYLPVILFYLVIAIVFTYPLILNFSSHIPGGEEDAPTHVWLLWWFKYSLFDAHINPIFTDYIYYPQVINRTFDIHTFVNAFISLPFQYLFGLIAASNIVFFLSFVLSGLNSFLLVAYLTKSKLAGLISGTVYAFFPYVLAQAMDNHTNLTTIWFSPLLILFLLKAFEEKKYRYALLAGLVLGLQGLNDLTYGSFNMALSGLVIAYFFIFKFRDVFNLKHLKLLLTFGVSFIIIFSPMFILALYTISKGFKPEVPLYVQSLWSADIYYFLHPAPTNPFLGIFSRTGLVRSVESTLYLGYTTLFLAGVSIYLYKIDFLKKRLLIGLFILISGAFFILSLGPWLHFFGNDTKIPLPFIIYQLLPLIGGIQEPMRFQPLTMLGLATLVGFSVSFILTKIRIRVAGYAFVALTITFILIEYIPTPLPTTDMTIPEVYSQIKADPTDFSVLDIPVGWNTGNFLFGFGPVGTLQFYQSGHEKKIFRGTVARLPIQNVFYYKTIPLLKYIAQPDRVPDKDDTNKELVRKTFTDLKVKYILIHKHFFREGSNKTLGDAELLISEVLGAKKFYDQENIMGYRFDF</sequence>
<evidence type="ECO:0000313" key="4">
    <source>
        <dbReference type="Proteomes" id="UP000177821"/>
    </source>
</evidence>
<name>A0A1G1WPS7_9BACT</name>
<keyword evidence="1" id="KW-0812">Transmembrane</keyword>
<dbReference type="Pfam" id="PF13231">
    <property type="entry name" value="PMT_2"/>
    <property type="match status" value="1"/>
</dbReference>
<comment type="caution">
    <text evidence="3">The sequence shown here is derived from an EMBL/GenBank/DDBJ whole genome shotgun (WGS) entry which is preliminary data.</text>
</comment>
<dbReference type="AlphaFoldDB" id="A0A1G1WPS7"/>
<feature type="transmembrane region" description="Helical" evidence="1">
    <location>
        <begin position="407"/>
        <end position="425"/>
    </location>
</feature>
<feature type="transmembrane region" description="Helical" evidence="1">
    <location>
        <begin position="380"/>
        <end position="400"/>
    </location>
</feature>
<evidence type="ECO:0000259" key="2">
    <source>
        <dbReference type="Pfam" id="PF13231"/>
    </source>
</evidence>
<evidence type="ECO:0000313" key="3">
    <source>
        <dbReference type="EMBL" id="OGY29745.1"/>
    </source>
</evidence>
<keyword evidence="1" id="KW-1133">Transmembrane helix</keyword>
<feature type="transmembrane region" description="Helical" evidence="1">
    <location>
        <begin position="200"/>
        <end position="219"/>
    </location>
</feature>
<organism evidence="3 4">
    <name type="scientific">Candidatus Woykebacteria bacterium RIFCSPHIGHO2_02_FULL_43_16b</name>
    <dbReference type="NCBI Taxonomy" id="1802601"/>
    <lineage>
        <taxon>Bacteria</taxon>
        <taxon>Candidatus Woykeibacteriota</taxon>
    </lineage>
</organism>
<feature type="transmembrane region" description="Helical" evidence="1">
    <location>
        <begin position="328"/>
        <end position="349"/>
    </location>
</feature>
<feature type="transmembrane region" description="Helical" evidence="1">
    <location>
        <begin position="9"/>
        <end position="29"/>
    </location>
</feature>
<reference evidence="3 4" key="1">
    <citation type="journal article" date="2016" name="Nat. Commun.">
        <title>Thousands of microbial genomes shed light on interconnected biogeochemical processes in an aquifer system.</title>
        <authorList>
            <person name="Anantharaman K."/>
            <person name="Brown C.T."/>
            <person name="Hug L.A."/>
            <person name="Sharon I."/>
            <person name="Castelle C.J."/>
            <person name="Probst A.J."/>
            <person name="Thomas B.C."/>
            <person name="Singh A."/>
            <person name="Wilkins M.J."/>
            <person name="Karaoz U."/>
            <person name="Brodie E.L."/>
            <person name="Williams K.H."/>
            <person name="Hubbard S.S."/>
            <person name="Banfield J.F."/>
        </authorList>
    </citation>
    <scope>NUCLEOTIDE SEQUENCE [LARGE SCALE GENOMIC DNA]</scope>
</reference>